<comment type="caution">
    <text evidence="3">The sequence shown here is derived from an EMBL/GenBank/DDBJ whole genome shotgun (WGS) entry which is preliminary data.</text>
</comment>
<dbReference type="Gene3D" id="1.25.40.20">
    <property type="entry name" value="Ankyrin repeat-containing domain"/>
    <property type="match status" value="2"/>
</dbReference>
<evidence type="ECO:0000256" key="2">
    <source>
        <dbReference type="ARBA" id="ARBA00023043"/>
    </source>
</evidence>
<keyword evidence="2" id="KW-0040">ANK repeat</keyword>
<dbReference type="EMBL" id="MU854458">
    <property type="protein sequence ID" value="KAK4035014.1"/>
    <property type="molecule type" value="Genomic_DNA"/>
</dbReference>
<evidence type="ECO:0000256" key="1">
    <source>
        <dbReference type="ARBA" id="ARBA00022737"/>
    </source>
</evidence>
<dbReference type="SMART" id="SM00248">
    <property type="entry name" value="ANK"/>
    <property type="match status" value="9"/>
</dbReference>
<keyword evidence="4" id="KW-1185">Reference proteome</keyword>
<evidence type="ECO:0008006" key="5">
    <source>
        <dbReference type="Google" id="ProtNLM"/>
    </source>
</evidence>
<dbReference type="Proteomes" id="UP001303115">
    <property type="component" value="Unassembled WGS sequence"/>
</dbReference>
<name>A0AAN6PBG9_9PEZI</name>
<dbReference type="AlphaFoldDB" id="A0AAN6PBG9"/>
<dbReference type="InterPro" id="IPR002110">
    <property type="entry name" value="Ankyrin_rpt"/>
</dbReference>
<keyword evidence="1" id="KW-0677">Repeat</keyword>
<protein>
    <recommendedName>
        <fullName evidence="5">Ankyrin repeat protein</fullName>
    </recommendedName>
</protein>
<dbReference type="InterPro" id="IPR036770">
    <property type="entry name" value="Ankyrin_rpt-contain_sf"/>
</dbReference>
<dbReference type="Pfam" id="PF00023">
    <property type="entry name" value="Ank"/>
    <property type="match status" value="1"/>
</dbReference>
<dbReference type="Pfam" id="PF12796">
    <property type="entry name" value="Ank_2"/>
    <property type="match status" value="1"/>
</dbReference>
<reference evidence="4" key="1">
    <citation type="journal article" date="2023" name="Mol. Phylogenet. Evol.">
        <title>Genome-scale phylogeny and comparative genomics of the fungal order Sordariales.</title>
        <authorList>
            <person name="Hensen N."/>
            <person name="Bonometti L."/>
            <person name="Westerberg I."/>
            <person name="Brannstrom I.O."/>
            <person name="Guillou S."/>
            <person name="Cros-Aarteil S."/>
            <person name="Calhoun S."/>
            <person name="Haridas S."/>
            <person name="Kuo A."/>
            <person name="Mondo S."/>
            <person name="Pangilinan J."/>
            <person name="Riley R."/>
            <person name="LaButti K."/>
            <person name="Andreopoulos B."/>
            <person name="Lipzen A."/>
            <person name="Chen C."/>
            <person name="Yan M."/>
            <person name="Daum C."/>
            <person name="Ng V."/>
            <person name="Clum A."/>
            <person name="Steindorff A."/>
            <person name="Ohm R.A."/>
            <person name="Martin F."/>
            <person name="Silar P."/>
            <person name="Natvig D.O."/>
            <person name="Lalanne C."/>
            <person name="Gautier V."/>
            <person name="Ament-Velasquez S.L."/>
            <person name="Kruys A."/>
            <person name="Hutchinson M.I."/>
            <person name="Powell A.J."/>
            <person name="Barry K."/>
            <person name="Miller A.N."/>
            <person name="Grigoriev I.V."/>
            <person name="Debuchy R."/>
            <person name="Gladieux P."/>
            <person name="Hiltunen Thoren M."/>
            <person name="Johannesson H."/>
        </authorList>
    </citation>
    <scope>NUCLEOTIDE SEQUENCE [LARGE SCALE GENOMIC DNA]</scope>
    <source>
        <strain evidence="4">CBS 284.82</strain>
    </source>
</reference>
<evidence type="ECO:0000313" key="4">
    <source>
        <dbReference type="Proteomes" id="UP001303115"/>
    </source>
</evidence>
<gene>
    <name evidence="3" type="ORF">C8A01DRAFT_38526</name>
</gene>
<proteinExistence type="predicted"/>
<organism evidence="3 4">
    <name type="scientific">Parachaetomium inaequale</name>
    <dbReference type="NCBI Taxonomy" id="2588326"/>
    <lineage>
        <taxon>Eukaryota</taxon>
        <taxon>Fungi</taxon>
        <taxon>Dikarya</taxon>
        <taxon>Ascomycota</taxon>
        <taxon>Pezizomycotina</taxon>
        <taxon>Sordariomycetes</taxon>
        <taxon>Sordariomycetidae</taxon>
        <taxon>Sordariales</taxon>
        <taxon>Chaetomiaceae</taxon>
        <taxon>Parachaetomium</taxon>
    </lineage>
</organism>
<evidence type="ECO:0000313" key="3">
    <source>
        <dbReference type="EMBL" id="KAK4035014.1"/>
    </source>
</evidence>
<dbReference type="PANTHER" id="PTHR24173">
    <property type="entry name" value="ANKYRIN REPEAT CONTAINING"/>
    <property type="match status" value="1"/>
</dbReference>
<dbReference type="PANTHER" id="PTHR24173:SF74">
    <property type="entry name" value="ANKYRIN REPEAT DOMAIN-CONTAINING PROTEIN 16"/>
    <property type="match status" value="1"/>
</dbReference>
<sequence>MASLGSLAPEVFGQIAGLMDDGHWEGSLAALAAACRGFYKLTMPFLYRHVTERHPALLYWAAHFGCVDTARRAIDAGAPVDVPMMWGDCTRRDFETCCGRRAPREIYRRLQTDLAGSSFHITRELDPALPRWLPVHLAAMSGSVELVELLVETSPATMDGPSHRMCKHFPQNLPGPARLRTDSHCYLPLYVAACHGHWHVVRRLLELGCDPVSTVQFEDMPFLSDAKPASMALHDAARFGQVDMIRFILDGGYQTDVQELDGRQLSPLWYAYAQNQWESVDVLLEYGADIDDDAGYGYTPLIDACFCLNAEGLAELTARGANVNVQFHAPPGNVALDAAQLKARGVRPIDICCAARSDRPLIARWILSNVVKELLEHGAPVNLADRDGVSPLAAVFAYSNSYCPFHPTTTNDADETQPFFATEKGPRDWLYDNLDPDHGGCPELRTCVDLLLQNGADANQADVNGNTPLCRLFTAQCFRPNLGLRSELGLRLTPLDRRRLAPLLLQHGGNPNDRMTPLEPLLLEAGAEPSQETVLWMMRLVLAESQGRDSPKTEPALELISNLPPETRCAGMRHPLCMALALDQGWLDIAWEIWALGLELSQFSEKAPARAWSTLAPAPSDVQLELGVLCLHAAARRDATSILEGLLELGVRPIPPSALLSAIHLENDYMLRSLVNHGGMVHIRDNETDGSGFVRRHPEWQHRSGCIDPLRYAIAKTNNPAIRTMLRDSQRPISPWFRYFYLKEAYTRLEPFTLAYLLEHPSMREFGEADLTDDEADLPLACLVRDAERLCGLLYSKRWPSDYGPRHRAENARRWWVGCVAAFAHAGVDPAMRDRAGRSALDYLGEHLTYAGRNRFRTFLAAELRDVVGAQAGEEVDPGVVYEALGATYRAAFDEALAEL</sequence>
<dbReference type="SUPFAM" id="SSF48403">
    <property type="entry name" value="Ankyrin repeat"/>
    <property type="match status" value="1"/>
</dbReference>
<accession>A0AAN6PBG9</accession>